<keyword evidence="2" id="KW-1185">Reference proteome</keyword>
<proteinExistence type="predicted"/>
<gene>
    <name evidence="1" type="ORF">SRT_20240</name>
</gene>
<evidence type="ECO:0000313" key="2">
    <source>
        <dbReference type="Proteomes" id="UP000217758"/>
    </source>
</evidence>
<name>A0A1L7LM39_9STRE</name>
<dbReference type="KEGG" id="strg:SRT_20240"/>
<accession>A0A1L7LM39</accession>
<dbReference type="AlphaFoldDB" id="A0A1L7LM39"/>
<evidence type="ECO:0000313" key="1">
    <source>
        <dbReference type="EMBL" id="BAQ25285.1"/>
    </source>
</evidence>
<dbReference type="EMBL" id="AP014612">
    <property type="protein sequence ID" value="BAQ25285.1"/>
    <property type="molecule type" value="Genomic_DNA"/>
</dbReference>
<sequence>MSTSQIITVLSANRFLTQNEIERTLGYSLSKSEITFLKTSPEIVLFNFYGRIYYKLNDNVPITAQGRLAIEKLSSRLQTIKLGEARTCLHHLAGKAGVSIFEWFIQNKLMKQESPINYSLTQAGSNAMQQWLGYQPNPNIKLCLDFSERKFHIGGVLGEKILEKLIHERKCQLTQDRQVILKTDLNNLMKDFCK</sequence>
<organism evidence="1 2">
    <name type="scientific">Streptococcus troglodytae</name>
    <dbReference type="NCBI Taxonomy" id="1111760"/>
    <lineage>
        <taxon>Bacteria</taxon>
        <taxon>Bacillati</taxon>
        <taxon>Bacillota</taxon>
        <taxon>Bacilli</taxon>
        <taxon>Lactobacillales</taxon>
        <taxon>Streptococcaceae</taxon>
        <taxon>Streptococcus</taxon>
    </lineage>
</organism>
<reference evidence="1 2" key="1">
    <citation type="journal article" date="2016" name="Microbiol. Immunol.">
        <title>Complete genome sequence of Streptococcus troglodytae TKU31 isolated from the oral cavity of a chimpanzee (Pan troglodytes).</title>
        <authorList>
            <person name="Okamoto M."/>
            <person name="Naito M."/>
            <person name="Miyanohara M."/>
            <person name="Imai S."/>
            <person name="Nomura Y."/>
            <person name="Saito W."/>
            <person name="Momoi Y."/>
            <person name="Takada K."/>
            <person name="Miyabe-Nishiwaki T."/>
            <person name="Tomonaga M."/>
            <person name="Hanada N."/>
        </authorList>
    </citation>
    <scope>NUCLEOTIDE SEQUENCE [LARGE SCALE GENOMIC DNA]</scope>
    <source>
        <strain evidence="2">TKU 31</strain>
    </source>
</reference>
<protein>
    <submittedName>
        <fullName evidence="1">Transcriptional regulator</fullName>
    </submittedName>
</protein>
<dbReference type="Proteomes" id="UP000217758">
    <property type="component" value="Chromosome"/>
</dbReference>